<evidence type="ECO:0000313" key="4">
    <source>
        <dbReference type="EMBL" id="BBB32364.1"/>
    </source>
</evidence>
<organism evidence="4 5">
    <name type="scientific">Thermotomaculum hydrothermale</name>
    <dbReference type="NCBI Taxonomy" id="981385"/>
    <lineage>
        <taxon>Bacteria</taxon>
        <taxon>Pseudomonadati</taxon>
        <taxon>Acidobacteriota</taxon>
        <taxon>Holophagae</taxon>
        <taxon>Thermotomaculales</taxon>
        <taxon>Thermotomaculaceae</taxon>
        <taxon>Thermotomaculum</taxon>
    </lineage>
</organism>
<feature type="domain" description="VOC" evidence="3">
    <location>
        <begin position="2"/>
        <end position="129"/>
    </location>
</feature>
<dbReference type="GO" id="GO:0004493">
    <property type="term" value="F:methylmalonyl-CoA epimerase activity"/>
    <property type="evidence" value="ECO:0007669"/>
    <property type="project" value="UniProtKB-EC"/>
</dbReference>
<dbReference type="InterPro" id="IPR017515">
    <property type="entry name" value="MeMalonyl-CoA_epimerase"/>
</dbReference>
<keyword evidence="4" id="KW-0413">Isomerase</keyword>
<dbReference type="CDD" id="cd07249">
    <property type="entry name" value="MMCE"/>
    <property type="match status" value="1"/>
</dbReference>
<evidence type="ECO:0000256" key="1">
    <source>
        <dbReference type="ARBA" id="ARBA00009308"/>
    </source>
</evidence>
<evidence type="ECO:0000259" key="3">
    <source>
        <dbReference type="PROSITE" id="PS51819"/>
    </source>
</evidence>
<dbReference type="EMBL" id="AP017470">
    <property type="protein sequence ID" value="BBB32364.1"/>
    <property type="molecule type" value="Genomic_DNA"/>
</dbReference>
<dbReference type="PANTHER" id="PTHR43048">
    <property type="entry name" value="METHYLMALONYL-COA EPIMERASE"/>
    <property type="match status" value="1"/>
</dbReference>
<reference evidence="4 5" key="1">
    <citation type="journal article" date="2012" name="Extremophiles">
        <title>Thermotomaculum hydrothermale gen. nov., sp. nov., a novel heterotrophic thermophile within the phylum Acidobacteria from a deep-sea hydrothermal vent chimney in the Southern Okinawa Trough.</title>
        <authorList>
            <person name="Izumi H."/>
            <person name="Nunoura T."/>
            <person name="Miyazaki M."/>
            <person name="Mino S."/>
            <person name="Toki T."/>
            <person name="Takai K."/>
            <person name="Sako Y."/>
            <person name="Sawabe T."/>
            <person name="Nakagawa S."/>
        </authorList>
    </citation>
    <scope>NUCLEOTIDE SEQUENCE [LARGE SCALE GENOMIC DNA]</scope>
    <source>
        <strain evidence="4 5">AC55</strain>
    </source>
</reference>
<name>A0A7R6PGV6_9BACT</name>
<dbReference type="KEGG" id="thyd:TTHT_0798"/>
<dbReference type="Pfam" id="PF13669">
    <property type="entry name" value="Glyoxalase_4"/>
    <property type="match status" value="1"/>
</dbReference>
<dbReference type="InterPro" id="IPR037523">
    <property type="entry name" value="VOC_core"/>
</dbReference>
<comment type="similarity">
    <text evidence="1">Belongs to the methylmalonyl-CoA epimerase family.</text>
</comment>
<dbReference type="SUPFAM" id="SSF54593">
    <property type="entry name" value="Glyoxalase/Bleomycin resistance protein/Dihydroxybiphenyl dioxygenase"/>
    <property type="match status" value="1"/>
</dbReference>
<gene>
    <name evidence="4" type="primary">epi</name>
    <name evidence="4" type="ORF">TTHT_0798</name>
</gene>
<keyword evidence="5" id="KW-1185">Reference proteome</keyword>
<proteinExistence type="inferred from homology"/>
<protein>
    <submittedName>
        <fullName evidence="4">Methylmalonyl-CoA/ethylmalonyl-CoA epimerase</fullName>
        <ecNumber evidence="4">5.1.99.1</ecNumber>
    </submittedName>
</protein>
<dbReference type="AlphaFoldDB" id="A0A7R6PGV6"/>
<dbReference type="GO" id="GO:0046491">
    <property type="term" value="P:L-methylmalonyl-CoA metabolic process"/>
    <property type="evidence" value="ECO:0007669"/>
    <property type="project" value="TreeGrafter"/>
</dbReference>
<keyword evidence="2" id="KW-0479">Metal-binding</keyword>
<dbReference type="NCBIfam" id="TIGR03081">
    <property type="entry name" value="metmalonyl_epim"/>
    <property type="match status" value="1"/>
</dbReference>
<dbReference type="EC" id="5.1.99.1" evidence="4"/>
<accession>A0A7R6PGV6</accession>
<dbReference type="PANTHER" id="PTHR43048:SF3">
    <property type="entry name" value="METHYLMALONYL-COA EPIMERASE, MITOCHONDRIAL"/>
    <property type="match status" value="1"/>
</dbReference>
<dbReference type="InterPro" id="IPR029068">
    <property type="entry name" value="Glyas_Bleomycin-R_OHBP_Dase"/>
</dbReference>
<dbReference type="PROSITE" id="PS51819">
    <property type="entry name" value="VOC"/>
    <property type="match status" value="1"/>
</dbReference>
<dbReference type="Proteomes" id="UP000595564">
    <property type="component" value="Chromosome"/>
</dbReference>
<sequence>MKIDHIGIAVNSIEEAKAFYEALGLVISHIEVVDEQGVKTAFLKVGESNIELLEPINESSPVYKFLQKRGKGIHHIAINVEGIENVLERLKGKGVRLINEKPVKGAHGKLVAFVHPASTGGVLLELCETKK</sequence>
<evidence type="ECO:0000256" key="2">
    <source>
        <dbReference type="ARBA" id="ARBA00022723"/>
    </source>
</evidence>
<dbReference type="RefSeq" id="WP_201328711.1">
    <property type="nucleotide sequence ID" value="NZ_AP017470.1"/>
</dbReference>
<dbReference type="Gene3D" id="3.10.180.10">
    <property type="entry name" value="2,3-Dihydroxybiphenyl 1,2-Dioxygenase, domain 1"/>
    <property type="match status" value="1"/>
</dbReference>
<evidence type="ECO:0000313" key="5">
    <source>
        <dbReference type="Proteomes" id="UP000595564"/>
    </source>
</evidence>
<dbReference type="InterPro" id="IPR051785">
    <property type="entry name" value="MMCE/EMCE_epimerase"/>
</dbReference>
<dbReference type="GO" id="GO:0046872">
    <property type="term" value="F:metal ion binding"/>
    <property type="evidence" value="ECO:0007669"/>
    <property type="project" value="UniProtKB-KW"/>
</dbReference>